<reference evidence="2 3" key="1">
    <citation type="submission" date="2021-04" db="EMBL/GenBank/DDBJ databases">
        <authorList>
            <person name="De Guttry C."/>
            <person name="Zahm M."/>
            <person name="Klopp C."/>
            <person name="Cabau C."/>
            <person name="Louis A."/>
            <person name="Berthelot C."/>
            <person name="Parey E."/>
            <person name="Roest Crollius H."/>
            <person name="Montfort J."/>
            <person name="Robinson-Rechavi M."/>
            <person name="Bucao C."/>
            <person name="Bouchez O."/>
            <person name="Gislard M."/>
            <person name="Lluch J."/>
            <person name="Milhes M."/>
            <person name="Lampietro C."/>
            <person name="Lopez Roques C."/>
            <person name="Donnadieu C."/>
            <person name="Braasch I."/>
            <person name="Desvignes T."/>
            <person name="Postlethwait J."/>
            <person name="Bobe J."/>
            <person name="Wedekind C."/>
            <person name="Guiguen Y."/>
        </authorList>
    </citation>
    <scope>NUCLEOTIDE SEQUENCE [LARGE SCALE GENOMIC DNA]</scope>
    <source>
        <strain evidence="2">Cs_M1</strain>
        <tissue evidence="2">Blood</tissue>
    </source>
</reference>
<feature type="transmembrane region" description="Helical" evidence="1">
    <location>
        <begin position="107"/>
        <end position="131"/>
    </location>
</feature>
<dbReference type="Proteomes" id="UP001356427">
    <property type="component" value="Unassembled WGS sequence"/>
</dbReference>
<dbReference type="Pfam" id="PF10712">
    <property type="entry name" value="NAD-GH"/>
    <property type="match status" value="1"/>
</dbReference>
<proteinExistence type="predicted"/>
<feature type="transmembrane region" description="Helical" evidence="1">
    <location>
        <begin position="49"/>
        <end position="66"/>
    </location>
</feature>
<evidence type="ECO:0000313" key="3">
    <source>
        <dbReference type="Proteomes" id="UP001356427"/>
    </source>
</evidence>
<keyword evidence="1" id="KW-0472">Membrane</keyword>
<evidence type="ECO:0000256" key="1">
    <source>
        <dbReference type="SAM" id="Phobius"/>
    </source>
</evidence>
<feature type="transmembrane region" description="Helical" evidence="1">
    <location>
        <begin position="73"/>
        <end position="95"/>
    </location>
</feature>
<protein>
    <submittedName>
        <fullName evidence="2">Uncharacterized protein</fullName>
    </submittedName>
</protein>
<name>A0AAN8QXQ5_9TELE</name>
<evidence type="ECO:0000313" key="2">
    <source>
        <dbReference type="EMBL" id="KAK6305302.1"/>
    </source>
</evidence>
<keyword evidence="1" id="KW-0812">Transmembrane</keyword>
<sequence>MSPICTSVPLQTALQLVFVALLCLSLFSSLGRGSACTSVKLADDRLHHLLQLLLLCLEVLQLSLLVRLHPLNLLLYCFLNGFLVLGRQLAAQLLLVADLVLERVGVAFKLVTGINALLQLLVLVGEALSVVDHALNVLRRQTVLVVGDGDLVLVARSLVLCCDTQDAVDVNLEGDLDLGHTTRCGGDASQVEGSQQVVVFGQGTLT</sequence>
<comment type="caution">
    <text evidence="2">The sequence shown here is derived from an EMBL/GenBank/DDBJ whole genome shotgun (WGS) entry which is preliminary data.</text>
</comment>
<accession>A0AAN8QXQ5</accession>
<gene>
    <name evidence="2" type="ORF">J4Q44_G00240820</name>
</gene>
<organism evidence="2 3">
    <name type="scientific">Coregonus suidteri</name>
    <dbReference type="NCBI Taxonomy" id="861788"/>
    <lineage>
        <taxon>Eukaryota</taxon>
        <taxon>Metazoa</taxon>
        <taxon>Chordata</taxon>
        <taxon>Craniata</taxon>
        <taxon>Vertebrata</taxon>
        <taxon>Euteleostomi</taxon>
        <taxon>Actinopterygii</taxon>
        <taxon>Neopterygii</taxon>
        <taxon>Teleostei</taxon>
        <taxon>Protacanthopterygii</taxon>
        <taxon>Salmoniformes</taxon>
        <taxon>Salmonidae</taxon>
        <taxon>Coregoninae</taxon>
        <taxon>Coregonus</taxon>
    </lineage>
</organism>
<keyword evidence="3" id="KW-1185">Reference proteome</keyword>
<feature type="non-terminal residue" evidence="2">
    <location>
        <position position="206"/>
    </location>
</feature>
<dbReference type="EMBL" id="JAGTTL010000022">
    <property type="protein sequence ID" value="KAK6305302.1"/>
    <property type="molecule type" value="Genomic_DNA"/>
</dbReference>
<dbReference type="InterPro" id="IPR019651">
    <property type="entry name" value="Glutamate_DH_NAD-spec"/>
</dbReference>
<dbReference type="AlphaFoldDB" id="A0AAN8QXQ5"/>
<keyword evidence="1" id="KW-1133">Transmembrane helix</keyword>